<comment type="caution">
    <text evidence="6">The sequence shown here is derived from an EMBL/GenBank/DDBJ whole genome shotgun (WGS) entry which is preliminary data.</text>
</comment>
<dbReference type="Pfam" id="PF07591">
    <property type="entry name" value="PT-HINT"/>
    <property type="match status" value="1"/>
</dbReference>
<evidence type="ECO:0000256" key="1">
    <source>
        <dbReference type="ARBA" id="ARBA00022729"/>
    </source>
</evidence>
<dbReference type="InterPro" id="IPR050708">
    <property type="entry name" value="T6SS_VgrG/RHS"/>
</dbReference>
<dbReference type="SUPFAM" id="SSF51294">
    <property type="entry name" value="Hedgehog/intein (Hint) domain"/>
    <property type="match status" value="1"/>
</dbReference>
<dbReference type="GO" id="GO:0005975">
    <property type="term" value="P:carbohydrate metabolic process"/>
    <property type="evidence" value="ECO:0007669"/>
    <property type="project" value="UniProtKB-ARBA"/>
</dbReference>
<keyword evidence="7" id="KW-1185">Reference proteome</keyword>
<dbReference type="PANTHER" id="PTHR32305">
    <property type="match status" value="1"/>
</dbReference>
<feature type="signal peptide" evidence="3">
    <location>
        <begin position="1"/>
        <end position="25"/>
    </location>
</feature>
<evidence type="ECO:0000313" key="6">
    <source>
        <dbReference type="EMBL" id="THU38416.1"/>
    </source>
</evidence>
<dbReference type="GO" id="GO:0016539">
    <property type="term" value="P:intein-mediated protein splicing"/>
    <property type="evidence" value="ECO:0007669"/>
    <property type="project" value="InterPro"/>
</dbReference>
<gene>
    <name evidence="6" type="ORF">FAM09_17250</name>
</gene>
<proteinExistence type="predicted"/>
<evidence type="ECO:0000313" key="7">
    <source>
        <dbReference type="Proteomes" id="UP000306918"/>
    </source>
</evidence>
<dbReference type="Gene3D" id="2.170.16.10">
    <property type="entry name" value="Hedgehog/Intein (Hint) domain"/>
    <property type="match status" value="1"/>
</dbReference>
<dbReference type="Gene3D" id="2.180.10.10">
    <property type="entry name" value="RHS repeat-associated core"/>
    <property type="match status" value="1"/>
</dbReference>
<feature type="chain" id="PRO_5020897426" evidence="3">
    <location>
        <begin position="26"/>
        <end position="3465"/>
    </location>
</feature>
<dbReference type="SMART" id="SM00306">
    <property type="entry name" value="HintN"/>
    <property type="match status" value="1"/>
</dbReference>
<dbReference type="CDD" id="cd00081">
    <property type="entry name" value="Hint"/>
    <property type="match status" value="1"/>
</dbReference>
<evidence type="ECO:0000259" key="4">
    <source>
        <dbReference type="SMART" id="SM00306"/>
    </source>
</evidence>
<dbReference type="Proteomes" id="UP000306918">
    <property type="component" value="Unassembled WGS sequence"/>
</dbReference>
<sequence length="3465" mass="388096">MIHQYRINRFVVILLTVICSMRAFAGVEPYTNQLKGAIKKDDIVTVKDEKFKNPLFDWSKITNRTVKNFISLEITHDHQIVLNTAFSVEVDLKVEYYSTPGQAAPTEVPSVKLKINFDPQAGATYKAKDVYSFTNGYDVKVTVNSINSPELGTNIPAVLQLTNQVVIDRQYTFEPDITSVNFTTVNFSEYQTGSGNTTTPPNFQNGYFLNLAWASVQGAEEYDIEWAVFDHGTEKQPVLDKVIANQNPSENELESLFRNNATRVTTDGQTYDITMVYNADYIMVRIRQVHYTNGIRLEDKWDYKKGSVYAILAIQDLHQENLNWQYSATFAEEGKKKEVVSYFDGSLRSRQMVTINNSDQVAVVQESVYDEFGRAAANILPAPTDDNKFHFYPNFNRNTSNTPYDYNNLRGTPGVNCEMVPGKLGDGDGAAKYYSASNSFLTKSPGDPLYRKYNSYIPNAEGFPISVKQFTNDNTGRVRIQGAVGPRFQPGAPNPTDPTDRDYRHVTKYYYGKPESWELDRLFGNDVGYANHYQKNMVVDPNGQISISYLNASGKTIATALTGDEPKGMDALLSKPQPKPETFTILRPQQFVFDVTALSIKAKTTYLSSVVNASATFDYDIQKLIYTYQGPAFQVCSNCYYDLTIRITNDCGQPIYTSGPNPIQIGTKDGDCNYVGSPYAPFTVQFQGIGEYYISFELKLSKDVINAYADKYIEQRDANNDLKKEVEFVLDYLNNTNFDGCFNECTTCEAALGTETQFTQAIISKLNDYQVSTNSAALNTFISGLYSRLHTQCLALKASCMVSSCSRYEEEMLEDVSPGGQYALFGFEPFMVIEQEINVISLNWRLTGGGGIFPRKDPSDPDYQAEAFTDENGNITSPYDENFTLEMLVKYWKPEWATKFLQFHPEKCKLDFCNANSNYIMWDDQVQQFINKAADIPNIPGTSGLAYSYTNGAWLLAQDPFFKDGAPGAVYRSQMQSDLNNFSANIMKVTVSGANVKGLTQVIDYLLYCADLDGSTNSGPTGDSWNNCTPVASCRVPNKEWDQYKEIYFQLKQKYYQLLRSNTTCGDKCPVGKPYSFGSCATANDFGIEKAIGIESCEQPGTQAIRITYKRSVATRWMTLQLYYPTEFGAAPVKPTSIQFAPGQSEKIICVSNIIPVNTIKVQYVTCDSVAPPPSCTGVSIPNGQQLSNNKFQLFWTSGQLSTFHIVPGKANEPPATEPYCQDGTLIQRTFFSCLKFSINSSGIPFQYTNVWLIECRKDLCANAPIYNVDQQLDTYKFYKNGQYYYVKLASGGATPECAYTPNYQPCIKVQVGNNTPLVFTNASVHTCDACTNPQDIFVKDNIGVDPLTYRGLNDELIYVYENTWDGYTPPSMPCANEPVFYPCLRVRGKITETFYNATVITCSGTQDPCAGALELRASADRASNSWYYNNETGHGYYTIYESTGPDQVPQTDCPHGDLFGPYECVRVYIGINTLTFQNVWVLDCNNSLASAATTFADGGYGIIYCPDAYRYKKPRFPEIDYNSNFTLQNMIDMQNENNMLIEDQVKTNCEAQADRWISQLSDCLAAYSQPQRDAKTLEIRAKLIEVCTNGGDTDHPFGASTVRPGVTSTASFKQAMIDVFGSNALTMTCNPWLLDEPHPYEPKQQSASVMLGKTNASLCARLQQLRTDAAGANLFDYLTNKYGNAMNLSRTELAMMEKSCDNCRFLLEDNIPLPVFMEPGTFGCITKADYDNAKAALQAELGTNFDASHVNYPDMLANFLNHRWGFSMAAFRYQEYEALSQSNQSAILCNNVPYTQVEVDPYVCLKSLVEAAIINGRRDWLAYIEEEKRLFRLNYISTCSQAQASAKMTTVQQTYHYTLYYYDQAGNLIRTVSPEGVRFLSDEEMTLVDGYRKSDDLVDCTNMYTQATENKTTVLNKFSTALQNGSAKSLELWLSGTGFSRHVRFITPDHKYLYQAAINNNKLWVELYTMQPEAGGVINLTLSNHAVADLAGTGIPEWSHLVVQSNNFTSGQWDLYLNNKQLTLLPDASAPGYPFAWEIAAGYTLPAEEINQLRHIRVYDRLIQHSEIAVDYVQPCRAPEGALKVQSSPLIVWGRLNYAATCNSNIETRTVSNRGALEVNGPLSSSGDGNWFQHITNNFTVEMWVNPQEDHEIDLEGSYTGGVSGQKFAIFPAWGGPSSTNKAGMGISVGKNGVSVYEHADGYMPSILVWEGVMTGWHHVAVVYDNKKPFLYIDGQLRATAAAGSKTYVSPSYNFCSGPYGSMKGSLDEVRVWDRVRSQTEIANDRNKSISPSTSNLVAYWPMSSTDGQYPYDVTCAHVPVRIQGNFTYNNATSSVQDLVAVETVLPGVYPRHRLTTSYAYNSASFIVQQKSPDGGHSYFWYDMLSRMVASQNEEQRAPHDNENPNRYSYTEYDAIGRKVEVGEKSNLPQQLPVSGFLTINDLTAFNGTGTKTEITQTVYDKIPIAGLGVQAGLLQKNLRKRVSATLYKDTYGGPVLQATYYSYDLTGYVETLWQQVDGVALKKIDYEFDQISGKSNFIRYQHGENDQFYYAYKHDAENRLIEASSGTEALINERGSILLNGQIDAFYQYYLHGPLARTELGKNKVQGLDYAYTLKGWTKGINGHNLNATTEMGEDGNLVARDVMTYTLGYYQNDYKPIGASAVAFPLNYSAQSSDVSGNELFNGNVSHMTVALSKFRNGDPVGYTYHYDQLNRLKTMLYHPLSASTTSWNINTKEALNAYGEIITYDGNGNINTYLRNGANSGSMLPAMDNLKYSYTEQVDPVINQKYKVHNQLQQVAEINLGIDGNYSQALNGVEDIDGQTNYEFDKIGNLVKEQISPNNFTNITWTVYGRIKSITKNVAGTQTFIAYSYDATGNRVKKVVTVNNVPTTTWYTRDAQGNSLAIYSDKQNNQAGIWWQEQQLYGNNRLGMWTPNINIISTNGTSEWGILGQKAYELTNHLGNVLATVNDITTGVDAGTDNIVDYYTATVLSASDYYPFGMQMPDRIFNNGNYRYGFNGKENDNELDGVGNQQDYGLRIYDPRIAKFLSVDPLTKDYPWWTPYQFAGNSPISFIDLDGAELSKKLEDWGVKLPPIAAGFVDGLVENISIIAMGKLAWNLGTDAKFRDEFVEAIKTAATDPVGFAQMIFEDYKQKAQNIIAWNEQGQYELGSMAGELVGNVVSGAAATKLISYATKFKSISNKVLQKAENLIKQKPCGCFTEGTTVLTSKGYKPIEQIAIGDSVWAYSDSLHVMKLQRVIHVFTQTFDQYFVIYFKGHKLEVTHEHPFYVHGKWTKAQDLIAGDTLTTFNNLKLSIDSIRFIQKSNPITVYNFTVEGYHTYYVSESSILVHNGNPCLNLKNWTGFTRKYGKHDFKLEKQGMTHIMERHHPDYWDGSIKPTQTFLSRDMTPDKVKSAIESIMNQNHNLLTSKKSNKGMFQIKGTYGGKEYTVGFKDGKVGQFYPNQ</sequence>
<keyword evidence="2" id="KW-1015">Disulfide bond</keyword>
<dbReference type="InterPro" id="IPR006558">
    <property type="entry name" value="LamG-like"/>
</dbReference>
<dbReference type="GO" id="GO:0004553">
    <property type="term" value="F:hydrolase activity, hydrolyzing O-glycosyl compounds"/>
    <property type="evidence" value="ECO:0007669"/>
    <property type="project" value="UniProtKB-ARBA"/>
</dbReference>
<dbReference type="PROSITE" id="PS50818">
    <property type="entry name" value="INTEIN_C_TER"/>
    <property type="match status" value="1"/>
</dbReference>
<dbReference type="PANTHER" id="PTHR32305:SF15">
    <property type="entry name" value="PROTEIN RHSA-RELATED"/>
    <property type="match status" value="1"/>
</dbReference>
<dbReference type="SMART" id="SM00560">
    <property type="entry name" value="LamGL"/>
    <property type="match status" value="1"/>
</dbReference>
<evidence type="ECO:0000259" key="5">
    <source>
        <dbReference type="SMART" id="SM00560"/>
    </source>
</evidence>
<dbReference type="InterPro" id="IPR003587">
    <property type="entry name" value="Hint_dom_N"/>
</dbReference>
<protein>
    <submittedName>
        <fullName evidence="6">Uncharacterized protein</fullName>
    </submittedName>
</protein>
<reference evidence="6 7" key="1">
    <citation type="submission" date="2019-04" db="EMBL/GenBank/DDBJ databases">
        <title>Niastella caeni sp. nov., isolated from activated sludge.</title>
        <authorList>
            <person name="Sheng M."/>
        </authorList>
    </citation>
    <scope>NUCLEOTIDE SEQUENCE [LARGE SCALE GENOMIC DNA]</scope>
    <source>
        <strain evidence="6 7">HX-2-15</strain>
    </source>
</reference>
<dbReference type="InterPro" id="IPR013320">
    <property type="entry name" value="ConA-like_dom_sf"/>
</dbReference>
<feature type="domain" description="LamG-like jellyroll fold" evidence="5">
    <location>
        <begin position="2138"/>
        <end position="2281"/>
    </location>
</feature>
<dbReference type="Pfam" id="PF20041">
    <property type="entry name" value="DUF6443"/>
    <property type="match status" value="1"/>
</dbReference>
<accession>A0A4V4H0Y8</accession>
<evidence type="ECO:0000256" key="3">
    <source>
        <dbReference type="SAM" id="SignalP"/>
    </source>
</evidence>
<dbReference type="Pfam" id="PF13385">
    <property type="entry name" value="Laminin_G_3"/>
    <property type="match status" value="1"/>
</dbReference>
<keyword evidence="1 3" id="KW-0732">Signal</keyword>
<dbReference type="EMBL" id="STFF01000004">
    <property type="protein sequence ID" value="THU38416.1"/>
    <property type="molecule type" value="Genomic_DNA"/>
</dbReference>
<dbReference type="OrthoDB" id="2972467at2"/>
<dbReference type="InterPro" id="IPR030934">
    <property type="entry name" value="Intein_C"/>
</dbReference>
<name>A0A4V4H0Y8_9BACT</name>
<dbReference type="InterPro" id="IPR045619">
    <property type="entry name" value="DUF6443"/>
</dbReference>
<dbReference type="NCBIfam" id="TIGR03696">
    <property type="entry name" value="Rhs_assc_core"/>
    <property type="match status" value="1"/>
</dbReference>
<dbReference type="RefSeq" id="WP_136578372.1">
    <property type="nucleotide sequence ID" value="NZ_STFF01000004.1"/>
</dbReference>
<dbReference type="NCBIfam" id="TIGR01443">
    <property type="entry name" value="intein_Cterm"/>
    <property type="match status" value="1"/>
</dbReference>
<dbReference type="InterPro" id="IPR022385">
    <property type="entry name" value="Rhs_assc_core"/>
</dbReference>
<dbReference type="PROSITE" id="PS50817">
    <property type="entry name" value="INTEIN_N_TER"/>
    <property type="match status" value="1"/>
</dbReference>
<dbReference type="Gene3D" id="2.60.120.200">
    <property type="match status" value="1"/>
</dbReference>
<dbReference type="InterPro" id="IPR036844">
    <property type="entry name" value="Hint_dom_sf"/>
</dbReference>
<dbReference type="SUPFAM" id="SSF49899">
    <property type="entry name" value="Concanavalin A-like lectins/glucanases"/>
    <property type="match status" value="1"/>
</dbReference>
<organism evidence="6 7">
    <name type="scientific">Niastella caeni</name>
    <dbReference type="NCBI Taxonomy" id="2569763"/>
    <lineage>
        <taxon>Bacteria</taxon>
        <taxon>Pseudomonadati</taxon>
        <taxon>Bacteroidota</taxon>
        <taxon>Chitinophagia</taxon>
        <taxon>Chitinophagales</taxon>
        <taxon>Chitinophagaceae</taxon>
        <taxon>Niastella</taxon>
    </lineage>
</organism>
<dbReference type="InterPro" id="IPR006141">
    <property type="entry name" value="Intein_N"/>
</dbReference>
<evidence type="ECO:0000256" key="2">
    <source>
        <dbReference type="ARBA" id="ARBA00023157"/>
    </source>
</evidence>
<feature type="domain" description="Hint" evidence="4">
    <location>
        <begin position="3217"/>
        <end position="3310"/>
    </location>
</feature>